<gene>
    <name evidence="2" type="ORF">MBAV_004555</name>
</gene>
<evidence type="ECO:0000313" key="2">
    <source>
        <dbReference type="EMBL" id="KJU83251.1"/>
    </source>
</evidence>
<feature type="non-terminal residue" evidence="2">
    <location>
        <position position="1"/>
    </location>
</feature>
<keyword evidence="3" id="KW-1185">Reference proteome</keyword>
<name>A0A0F3GMW4_9BACT</name>
<keyword evidence="1" id="KW-0802">TPR repeat</keyword>
<evidence type="ECO:0000313" key="3">
    <source>
        <dbReference type="Proteomes" id="UP000033423"/>
    </source>
</evidence>
<organism evidence="2 3">
    <name type="scientific">Candidatus Magnetobacterium bavaricum</name>
    <dbReference type="NCBI Taxonomy" id="29290"/>
    <lineage>
        <taxon>Bacteria</taxon>
        <taxon>Pseudomonadati</taxon>
        <taxon>Nitrospirota</taxon>
        <taxon>Thermodesulfovibrionia</taxon>
        <taxon>Thermodesulfovibrionales</taxon>
        <taxon>Candidatus Magnetobacteriaceae</taxon>
        <taxon>Candidatus Magnetobacterium</taxon>
    </lineage>
</organism>
<dbReference type="PROSITE" id="PS50005">
    <property type="entry name" value="TPR"/>
    <property type="match status" value="1"/>
</dbReference>
<reference evidence="2 3" key="1">
    <citation type="submission" date="2015-02" db="EMBL/GenBank/DDBJ databases">
        <title>Single-cell genomics of uncultivated deep-branching MTB reveals a conserved set of magnetosome genes.</title>
        <authorList>
            <person name="Kolinko S."/>
            <person name="Richter M."/>
            <person name="Glockner F.O."/>
            <person name="Brachmann A."/>
            <person name="Schuler D."/>
        </authorList>
    </citation>
    <scope>NUCLEOTIDE SEQUENCE [LARGE SCALE GENOMIC DNA]</scope>
    <source>
        <strain evidence="2">TM-1</strain>
    </source>
</reference>
<protein>
    <submittedName>
        <fullName evidence="2">Uncharacterized protein</fullName>
    </submittedName>
</protein>
<dbReference type="InterPro" id="IPR011990">
    <property type="entry name" value="TPR-like_helical_dom_sf"/>
</dbReference>
<evidence type="ECO:0000256" key="1">
    <source>
        <dbReference type="PROSITE-ProRule" id="PRU00339"/>
    </source>
</evidence>
<dbReference type="Gene3D" id="1.25.40.10">
    <property type="entry name" value="Tetratricopeptide repeat domain"/>
    <property type="match status" value="1"/>
</dbReference>
<dbReference type="AlphaFoldDB" id="A0A0F3GMW4"/>
<dbReference type="Proteomes" id="UP000033423">
    <property type="component" value="Unassembled WGS sequence"/>
</dbReference>
<dbReference type="InterPro" id="IPR019734">
    <property type="entry name" value="TPR_rpt"/>
</dbReference>
<sequence length="297" mass="32991">GKEELTSIQIDLDVKEKKYKDAAESIKKLHAKAPGSKEMLDRMEGVMSEAMQGDNSQFVDLWLTYGTMLLDKSREPFILKARDALKDTGKSYVDVLTWISKNSSDTERHKALGELTDIYSDSGDKASAIRSLAEMKNLKLPGDDLLRTEARINFTNRDYNEALKLAILIKHFSKEDIGLIRDAILMSPKNETAVLSYEKALKNSGSGTTEDYLALADAFYDLGNMEGATGYYKKVLSLDPANQWASYRLGAVLSVLSTVESEALLKDAGNGDSTINRLSKAALKERRINKRISEGNF</sequence>
<dbReference type="SMART" id="SM00028">
    <property type="entry name" value="TPR"/>
    <property type="match status" value="1"/>
</dbReference>
<dbReference type="SUPFAM" id="SSF48452">
    <property type="entry name" value="TPR-like"/>
    <property type="match status" value="1"/>
</dbReference>
<feature type="repeat" description="TPR" evidence="1">
    <location>
        <begin position="209"/>
        <end position="242"/>
    </location>
</feature>
<dbReference type="EMBL" id="LACI01001974">
    <property type="protein sequence ID" value="KJU83251.1"/>
    <property type="molecule type" value="Genomic_DNA"/>
</dbReference>
<proteinExistence type="predicted"/>
<accession>A0A0F3GMW4</accession>
<comment type="caution">
    <text evidence="2">The sequence shown here is derived from an EMBL/GenBank/DDBJ whole genome shotgun (WGS) entry which is preliminary data.</text>
</comment>